<dbReference type="Gene3D" id="3.20.200.10">
    <property type="entry name" value="MHCK/EF2 kinase"/>
    <property type="match status" value="1"/>
</dbReference>
<protein>
    <recommendedName>
        <fullName evidence="4">Alpha-type protein kinase domain-containing protein</fullName>
    </recommendedName>
</protein>
<evidence type="ECO:0000313" key="2">
    <source>
        <dbReference type="EMBL" id="KAF8430638.1"/>
    </source>
</evidence>
<dbReference type="Proteomes" id="UP001194468">
    <property type="component" value="Unassembled WGS sequence"/>
</dbReference>
<comment type="caution">
    <text evidence="2">The sequence shown here is derived from an EMBL/GenBank/DDBJ whole genome shotgun (WGS) entry which is preliminary data.</text>
</comment>
<dbReference type="EMBL" id="WHUW01000059">
    <property type="protein sequence ID" value="KAF8430638.1"/>
    <property type="molecule type" value="Genomic_DNA"/>
</dbReference>
<evidence type="ECO:0008006" key="4">
    <source>
        <dbReference type="Google" id="ProtNLM"/>
    </source>
</evidence>
<gene>
    <name evidence="2" type="ORF">L210DRAFT_3417461</name>
</gene>
<reference evidence="2" key="2">
    <citation type="journal article" date="2020" name="Nat. Commun.">
        <title>Large-scale genome sequencing of mycorrhizal fungi provides insights into the early evolution of symbiotic traits.</title>
        <authorList>
            <person name="Miyauchi S."/>
            <person name="Kiss E."/>
            <person name="Kuo A."/>
            <person name="Drula E."/>
            <person name="Kohler A."/>
            <person name="Sanchez-Garcia M."/>
            <person name="Morin E."/>
            <person name="Andreopoulos B."/>
            <person name="Barry K.W."/>
            <person name="Bonito G."/>
            <person name="Buee M."/>
            <person name="Carver A."/>
            <person name="Chen C."/>
            <person name="Cichocki N."/>
            <person name="Clum A."/>
            <person name="Culley D."/>
            <person name="Crous P.W."/>
            <person name="Fauchery L."/>
            <person name="Girlanda M."/>
            <person name="Hayes R.D."/>
            <person name="Keri Z."/>
            <person name="LaButti K."/>
            <person name="Lipzen A."/>
            <person name="Lombard V."/>
            <person name="Magnuson J."/>
            <person name="Maillard F."/>
            <person name="Murat C."/>
            <person name="Nolan M."/>
            <person name="Ohm R.A."/>
            <person name="Pangilinan J."/>
            <person name="Pereira M.F."/>
            <person name="Perotto S."/>
            <person name="Peter M."/>
            <person name="Pfister S."/>
            <person name="Riley R."/>
            <person name="Sitrit Y."/>
            <person name="Stielow J.B."/>
            <person name="Szollosi G."/>
            <person name="Zifcakova L."/>
            <person name="Stursova M."/>
            <person name="Spatafora J.W."/>
            <person name="Tedersoo L."/>
            <person name="Vaario L.M."/>
            <person name="Yamada A."/>
            <person name="Yan M."/>
            <person name="Wang P."/>
            <person name="Xu J."/>
            <person name="Bruns T."/>
            <person name="Baldrian P."/>
            <person name="Vilgalys R."/>
            <person name="Dunand C."/>
            <person name="Henrissat B."/>
            <person name="Grigoriev I.V."/>
            <person name="Hibbett D."/>
            <person name="Nagy L.G."/>
            <person name="Martin F.M."/>
        </authorList>
    </citation>
    <scope>NUCLEOTIDE SEQUENCE</scope>
    <source>
        <strain evidence="2">BED1</strain>
    </source>
</reference>
<reference evidence="2" key="1">
    <citation type="submission" date="2019-10" db="EMBL/GenBank/DDBJ databases">
        <authorList>
            <consortium name="DOE Joint Genome Institute"/>
            <person name="Kuo A."/>
            <person name="Miyauchi S."/>
            <person name="Kiss E."/>
            <person name="Drula E."/>
            <person name="Kohler A."/>
            <person name="Sanchez-Garcia M."/>
            <person name="Andreopoulos B."/>
            <person name="Barry K.W."/>
            <person name="Bonito G."/>
            <person name="Buee M."/>
            <person name="Carver A."/>
            <person name="Chen C."/>
            <person name="Cichocki N."/>
            <person name="Clum A."/>
            <person name="Culley D."/>
            <person name="Crous P.W."/>
            <person name="Fauchery L."/>
            <person name="Girlanda M."/>
            <person name="Hayes R."/>
            <person name="Keri Z."/>
            <person name="LaButti K."/>
            <person name="Lipzen A."/>
            <person name="Lombard V."/>
            <person name="Magnuson J."/>
            <person name="Maillard F."/>
            <person name="Morin E."/>
            <person name="Murat C."/>
            <person name="Nolan M."/>
            <person name="Ohm R."/>
            <person name="Pangilinan J."/>
            <person name="Pereira M."/>
            <person name="Perotto S."/>
            <person name="Peter M."/>
            <person name="Riley R."/>
            <person name="Sitrit Y."/>
            <person name="Stielow B."/>
            <person name="Szollosi G."/>
            <person name="Zifcakova L."/>
            <person name="Stursova M."/>
            <person name="Spatafora J.W."/>
            <person name="Tedersoo L."/>
            <person name="Vaario L.-M."/>
            <person name="Yamada A."/>
            <person name="Yan M."/>
            <person name="Wang P."/>
            <person name="Xu J."/>
            <person name="Bruns T."/>
            <person name="Baldrian P."/>
            <person name="Vilgalys R."/>
            <person name="Henrissat B."/>
            <person name="Grigoriev I.V."/>
            <person name="Hibbett D."/>
            <person name="Nagy L.G."/>
            <person name="Martin F.M."/>
        </authorList>
    </citation>
    <scope>NUCLEOTIDE SEQUENCE</scope>
    <source>
        <strain evidence="2">BED1</strain>
    </source>
</reference>
<name>A0AAD4BHS0_BOLED</name>
<evidence type="ECO:0000313" key="3">
    <source>
        <dbReference type="Proteomes" id="UP001194468"/>
    </source>
</evidence>
<organism evidence="2 3">
    <name type="scientific">Boletus edulis BED1</name>
    <dbReference type="NCBI Taxonomy" id="1328754"/>
    <lineage>
        <taxon>Eukaryota</taxon>
        <taxon>Fungi</taxon>
        <taxon>Dikarya</taxon>
        <taxon>Basidiomycota</taxon>
        <taxon>Agaricomycotina</taxon>
        <taxon>Agaricomycetes</taxon>
        <taxon>Agaricomycetidae</taxon>
        <taxon>Boletales</taxon>
        <taxon>Boletineae</taxon>
        <taxon>Boletaceae</taxon>
        <taxon>Boletoideae</taxon>
        <taxon>Boletus</taxon>
    </lineage>
</organism>
<evidence type="ECO:0000256" key="1">
    <source>
        <dbReference type="SAM" id="MobiDB-lite"/>
    </source>
</evidence>
<sequence>MELTLSPLRPTGLGSIPSQRIAGKRPLINPSTGPPKPPLFWTSIGDETQWLYHEANILYWAMALLDFTYRYVDQCIIDAKDLPPFVVPCLCFVEASLLFAYSADCTEAPRIPGCKPGSVGTTYLVEEIIDDEFFKYIHNGSASPVQLTNVEANKVAEFLAFTQHVQYTKTGGQVYISDYQGG</sequence>
<dbReference type="AlphaFoldDB" id="A0AAD4BHS0"/>
<proteinExistence type="predicted"/>
<accession>A0AAD4BHS0</accession>
<keyword evidence="3" id="KW-1185">Reference proteome</keyword>
<feature type="region of interest" description="Disordered" evidence="1">
    <location>
        <begin position="1"/>
        <end position="34"/>
    </location>
</feature>